<evidence type="ECO:0000256" key="1">
    <source>
        <dbReference type="SAM" id="Phobius"/>
    </source>
</evidence>
<sequence>MRCVTHWPKKLTLWKLFYLFLIQLLNLAFIIRCSIFIYISARAIPLGEQAIKIRQQRRILKYVGVRKYRVSVNSSNEVEQFISHNYIAFEIIIEETDVIGEGDFMKNCIYIQIGEVYLKI</sequence>
<gene>
    <name evidence="2" type="ORF">EZS28_016375</name>
</gene>
<dbReference type="Proteomes" id="UP000324800">
    <property type="component" value="Unassembled WGS sequence"/>
</dbReference>
<dbReference type="AlphaFoldDB" id="A0A5J4VZU0"/>
<organism evidence="2 3">
    <name type="scientific">Streblomastix strix</name>
    <dbReference type="NCBI Taxonomy" id="222440"/>
    <lineage>
        <taxon>Eukaryota</taxon>
        <taxon>Metamonada</taxon>
        <taxon>Preaxostyla</taxon>
        <taxon>Oxymonadida</taxon>
        <taxon>Streblomastigidae</taxon>
        <taxon>Streblomastix</taxon>
    </lineage>
</organism>
<evidence type="ECO:0000313" key="2">
    <source>
        <dbReference type="EMBL" id="KAA6388095.1"/>
    </source>
</evidence>
<keyword evidence="1" id="KW-0812">Transmembrane</keyword>
<dbReference type="EMBL" id="SNRW01004117">
    <property type="protein sequence ID" value="KAA6388095.1"/>
    <property type="molecule type" value="Genomic_DNA"/>
</dbReference>
<evidence type="ECO:0000313" key="3">
    <source>
        <dbReference type="Proteomes" id="UP000324800"/>
    </source>
</evidence>
<accession>A0A5J4VZU0</accession>
<keyword evidence="1" id="KW-1133">Transmembrane helix</keyword>
<name>A0A5J4VZU0_9EUKA</name>
<proteinExistence type="predicted"/>
<reference evidence="2 3" key="1">
    <citation type="submission" date="2019-03" db="EMBL/GenBank/DDBJ databases">
        <title>Single cell metagenomics reveals metabolic interactions within the superorganism composed of flagellate Streblomastix strix and complex community of Bacteroidetes bacteria on its surface.</title>
        <authorList>
            <person name="Treitli S.C."/>
            <person name="Kolisko M."/>
            <person name="Husnik F."/>
            <person name="Keeling P."/>
            <person name="Hampl V."/>
        </authorList>
    </citation>
    <scope>NUCLEOTIDE SEQUENCE [LARGE SCALE GENOMIC DNA]</scope>
    <source>
        <strain evidence="2">ST1C</strain>
    </source>
</reference>
<feature type="transmembrane region" description="Helical" evidence="1">
    <location>
        <begin position="16"/>
        <end position="39"/>
    </location>
</feature>
<keyword evidence="1" id="KW-0472">Membrane</keyword>
<protein>
    <submittedName>
        <fullName evidence="2">Uncharacterized protein</fullName>
    </submittedName>
</protein>
<comment type="caution">
    <text evidence="2">The sequence shown here is derived from an EMBL/GenBank/DDBJ whole genome shotgun (WGS) entry which is preliminary data.</text>
</comment>